<dbReference type="PROSITE" id="PS51128">
    <property type="entry name" value="ZF_DKSA_2"/>
    <property type="match status" value="1"/>
</dbReference>
<evidence type="ECO:0000256" key="3">
    <source>
        <dbReference type="ARBA" id="ARBA00022833"/>
    </source>
</evidence>
<organism evidence="6 7">
    <name type="scientific">Thiohalocapsa halophila</name>
    <dbReference type="NCBI Taxonomy" id="69359"/>
    <lineage>
        <taxon>Bacteria</taxon>
        <taxon>Pseudomonadati</taxon>
        <taxon>Pseudomonadota</taxon>
        <taxon>Gammaproteobacteria</taxon>
        <taxon>Chromatiales</taxon>
        <taxon>Chromatiaceae</taxon>
        <taxon>Thiohalocapsa</taxon>
    </lineage>
</organism>
<dbReference type="Proteomes" id="UP000748752">
    <property type="component" value="Unassembled WGS sequence"/>
</dbReference>
<name>A0ABS1CP86_9GAMM</name>
<keyword evidence="7" id="KW-1185">Reference proteome</keyword>
<proteinExistence type="predicted"/>
<evidence type="ECO:0000256" key="2">
    <source>
        <dbReference type="ARBA" id="ARBA00022771"/>
    </source>
</evidence>
<dbReference type="PANTHER" id="PTHR33823">
    <property type="entry name" value="RNA POLYMERASE-BINDING TRANSCRIPTION FACTOR DKSA-RELATED"/>
    <property type="match status" value="1"/>
</dbReference>
<dbReference type="InterPro" id="IPR037187">
    <property type="entry name" value="DnaK_N"/>
</dbReference>
<keyword evidence="3" id="KW-0862">Zinc</keyword>
<dbReference type="InterPro" id="IPR000962">
    <property type="entry name" value="Znf_DskA_TraR"/>
</dbReference>
<feature type="zinc finger region" description="dksA C4-type" evidence="4">
    <location>
        <begin position="80"/>
        <end position="104"/>
    </location>
</feature>
<protein>
    <submittedName>
        <fullName evidence="6">Molecular chaperone DnaK</fullName>
    </submittedName>
</protein>
<reference evidence="6 7" key="1">
    <citation type="journal article" date="2020" name="Microorganisms">
        <title>Osmotic Adaptation and Compatible Solute Biosynthesis of Phototrophic Bacteria as Revealed from Genome Analyses.</title>
        <authorList>
            <person name="Imhoff J.F."/>
            <person name="Rahn T."/>
            <person name="Kunzel S."/>
            <person name="Keller A."/>
            <person name="Neulinger S.C."/>
        </authorList>
    </citation>
    <scope>NUCLEOTIDE SEQUENCE [LARGE SCALE GENOMIC DNA]</scope>
    <source>
        <strain evidence="6 7">DSM 6210</strain>
    </source>
</reference>
<accession>A0ABS1CP86</accession>
<dbReference type="RefSeq" id="WP_200242997.1">
    <property type="nucleotide sequence ID" value="NZ_NRRV01000114.1"/>
</dbReference>
<evidence type="ECO:0000259" key="5">
    <source>
        <dbReference type="Pfam" id="PF01258"/>
    </source>
</evidence>
<sequence length="110" mass="11906">MDFEHFRNLLLARRAALLADADGDAAATVELDQTRQGRLSRMDALQQQAMAAATGQRRTTELARIDAALGRIDSGDYGLCLGCDEEIAPARLEIDPAATRCIRCADKAES</sequence>
<comment type="caution">
    <text evidence="6">The sequence shown here is derived from an EMBL/GenBank/DDBJ whole genome shotgun (WGS) entry which is preliminary data.</text>
</comment>
<dbReference type="EMBL" id="NRRV01000114">
    <property type="protein sequence ID" value="MBK1633751.1"/>
    <property type="molecule type" value="Genomic_DNA"/>
</dbReference>
<gene>
    <name evidence="6" type="ORF">CKO31_24015</name>
</gene>
<dbReference type="Gene3D" id="1.20.120.910">
    <property type="entry name" value="DksA, coiled-coil domain"/>
    <property type="match status" value="1"/>
</dbReference>
<dbReference type="SUPFAM" id="SSF57716">
    <property type="entry name" value="Glucocorticoid receptor-like (DNA-binding domain)"/>
    <property type="match status" value="1"/>
</dbReference>
<keyword evidence="1" id="KW-0479">Metal-binding</keyword>
<keyword evidence="2" id="KW-0863">Zinc-finger</keyword>
<evidence type="ECO:0000256" key="1">
    <source>
        <dbReference type="ARBA" id="ARBA00022723"/>
    </source>
</evidence>
<dbReference type="PANTHER" id="PTHR33823:SF4">
    <property type="entry name" value="GENERAL STRESS PROTEIN 16O"/>
    <property type="match status" value="1"/>
</dbReference>
<dbReference type="Pfam" id="PF01258">
    <property type="entry name" value="zf-dskA_traR"/>
    <property type="match status" value="1"/>
</dbReference>
<evidence type="ECO:0000313" key="6">
    <source>
        <dbReference type="EMBL" id="MBK1633751.1"/>
    </source>
</evidence>
<dbReference type="SUPFAM" id="SSF109635">
    <property type="entry name" value="DnaK suppressor protein DksA, alpha-hairpin domain"/>
    <property type="match status" value="1"/>
</dbReference>
<evidence type="ECO:0000313" key="7">
    <source>
        <dbReference type="Proteomes" id="UP000748752"/>
    </source>
</evidence>
<evidence type="ECO:0000256" key="4">
    <source>
        <dbReference type="PROSITE-ProRule" id="PRU00510"/>
    </source>
</evidence>
<feature type="domain" description="Zinc finger DksA/TraR C4-type" evidence="5">
    <location>
        <begin position="75"/>
        <end position="109"/>
    </location>
</feature>